<accession>A0A9D9IY44</accession>
<dbReference type="GO" id="GO:0016757">
    <property type="term" value="F:glycosyltransferase activity"/>
    <property type="evidence" value="ECO:0007669"/>
    <property type="project" value="UniProtKB-KW"/>
</dbReference>
<dbReference type="Proteomes" id="UP000823769">
    <property type="component" value="Unassembled WGS sequence"/>
</dbReference>
<dbReference type="EMBL" id="JADILW010000058">
    <property type="protein sequence ID" value="MBO8480219.1"/>
    <property type="molecule type" value="Genomic_DNA"/>
</dbReference>
<feature type="domain" description="Glycosyltransferase 2-like" evidence="4">
    <location>
        <begin position="14"/>
        <end position="181"/>
    </location>
</feature>
<evidence type="ECO:0000313" key="6">
    <source>
        <dbReference type="Proteomes" id="UP000823769"/>
    </source>
</evidence>
<keyword evidence="3" id="KW-0808">Transferase</keyword>
<dbReference type="InterPro" id="IPR001173">
    <property type="entry name" value="Glyco_trans_2-like"/>
</dbReference>
<dbReference type="PANTHER" id="PTHR43179">
    <property type="entry name" value="RHAMNOSYLTRANSFERASE WBBL"/>
    <property type="match status" value="1"/>
</dbReference>
<protein>
    <submittedName>
        <fullName evidence="5">Glycosyltransferase family 2 protein</fullName>
    </submittedName>
</protein>
<name>A0A9D9IY44_9BACT</name>
<dbReference type="AlphaFoldDB" id="A0A9D9IY44"/>
<dbReference type="InterPro" id="IPR029044">
    <property type="entry name" value="Nucleotide-diphossugar_trans"/>
</dbReference>
<reference evidence="5" key="1">
    <citation type="submission" date="2020-10" db="EMBL/GenBank/DDBJ databases">
        <authorList>
            <person name="Gilroy R."/>
        </authorList>
    </citation>
    <scope>NUCLEOTIDE SEQUENCE</scope>
    <source>
        <strain evidence="5">B3-1481</strain>
    </source>
</reference>
<comment type="similarity">
    <text evidence="1">Belongs to the glycosyltransferase 2 family.</text>
</comment>
<gene>
    <name evidence="5" type="ORF">IAB76_03800</name>
</gene>
<dbReference type="Pfam" id="PF00535">
    <property type="entry name" value="Glycos_transf_2"/>
    <property type="match status" value="1"/>
</dbReference>
<evidence type="ECO:0000313" key="5">
    <source>
        <dbReference type="EMBL" id="MBO8480219.1"/>
    </source>
</evidence>
<organism evidence="5 6">
    <name type="scientific">Candidatus Cryptobacteroides avistercoris</name>
    <dbReference type="NCBI Taxonomy" id="2840758"/>
    <lineage>
        <taxon>Bacteria</taxon>
        <taxon>Pseudomonadati</taxon>
        <taxon>Bacteroidota</taxon>
        <taxon>Bacteroidia</taxon>
        <taxon>Bacteroidales</taxon>
        <taxon>Candidatus Cryptobacteroides</taxon>
    </lineage>
</organism>
<proteinExistence type="inferred from homology"/>
<sequence length="301" mass="32790">MEALVNTQPRVLAVVVTYNAMRWADRCLGSLLRSSLKPAVLVVDNGSSDGTREHVRSAFPEVRLECRPENPGFGAANNIGLRMALEEGFDFVYLMNQDAWVEEDTLELLAAAHRPEFGVLSPVQNTAEGAPDANFQRWCGSSLRRAGAQPGKTSADAVPGIVEVPFVMAAHWLVSRGALRKVGGFSPAFRQYGEDDNYIHRLHWHGFSCGVVPAASAVHDRSGRSLPKEGRMRLKCVAPVVKLSNPGGCLPLRLLAGPLELAAMSVKNLSAYPLRQIPALLRRYPELIRLRAASKAEGAFL</sequence>
<evidence type="ECO:0000256" key="3">
    <source>
        <dbReference type="ARBA" id="ARBA00022679"/>
    </source>
</evidence>
<evidence type="ECO:0000256" key="1">
    <source>
        <dbReference type="ARBA" id="ARBA00006739"/>
    </source>
</evidence>
<dbReference type="SUPFAM" id="SSF53448">
    <property type="entry name" value="Nucleotide-diphospho-sugar transferases"/>
    <property type="match status" value="1"/>
</dbReference>
<evidence type="ECO:0000256" key="2">
    <source>
        <dbReference type="ARBA" id="ARBA00022676"/>
    </source>
</evidence>
<comment type="caution">
    <text evidence="5">The sequence shown here is derived from an EMBL/GenBank/DDBJ whole genome shotgun (WGS) entry which is preliminary data.</text>
</comment>
<dbReference type="Gene3D" id="3.90.550.10">
    <property type="entry name" value="Spore Coat Polysaccharide Biosynthesis Protein SpsA, Chain A"/>
    <property type="match status" value="1"/>
</dbReference>
<evidence type="ECO:0000259" key="4">
    <source>
        <dbReference type="Pfam" id="PF00535"/>
    </source>
</evidence>
<dbReference type="PANTHER" id="PTHR43179:SF12">
    <property type="entry name" value="GALACTOFURANOSYLTRANSFERASE GLFT2"/>
    <property type="match status" value="1"/>
</dbReference>
<reference evidence="5" key="2">
    <citation type="journal article" date="2021" name="PeerJ">
        <title>Extensive microbial diversity within the chicken gut microbiome revealed by metagenomics and culture.</title>
        <authorList>
            <person name="Gilroy R."/>
            <person name="Ravi A."/>
            <person name="Getino M."/>
            <person name="Pursley I."/>
            <person name="Horton D.L."/>
            <person name="Alikhan N.F."/>
            <person name="Baker D."/>
            <person name="Gharbi K."/>
            <person name="Hall N."/>
            <person name="Watson M."/>
            <person name="Adriaenssens E.M."/>
            <person name="Foster-Nyarko E."/>
            <person name="Jarju S."/>
            <person name="Secka A."/>
            <person name="Antonio M."/>
            <person name="Oren A."/>
            <person name="Chaudhuri R.R."/>
            <person name="La Ragione R."/>
            <person name="Hildebrand F."/>
            <person name="Pallen M.J."/>
        </authorList>
    </citation>
    <scope>NUCLEOTIDE SEQUENCE</scope>
    <source>
        <strain evidence="5">B3-1481</strain>
    </source>
</reference>
<dbReference type="CDD" id="cd04186">
    <property type="entry name" value="GT_2_like_c"/>
    <property type="match status" value="1"/>
</dbReference>
<keyword evidence="2" id="KW-0328">Glycosyltransferase</keyword>